<dbReference type="PANTHER" id="PTHR43591">
    <property type="entry name" value="METHYLTRANSFERASE"/>
    <property type="match status" value="1"/>
</dbReference>
<keyword evidence="2" id="KW-0808">Transferase</keyword>
<dbReference type="AlphaFoldDB" id="A0A2P4URQ9"/>
<protein>
    <submittedName>
        <fullName evidence="2">Demethylmenaquinone methyltransferase</fullName>
        <ecNumber evidence="2">2.1.1.163</ecNumber>
    </submittedName>
</protein>
<evidence type="ECO:0000259" key="1">
    <source>
        <dbReference type="Pfam" id="PF08241"/>
    </source>
</evidence>
<dbReference type="SUPFAM" id="SSF53335">
    <property type="entry name" value="S-adenosyl-L-methionine-dependent methyltransferases"/>
    <property type="match status" value="1"/>
</dbReference>
<dbReference type="InterPro" id="IPR013216">
    <property type="entry name" value="Methyltransf_11"/>
</dbReference>
<sequence>MTPVAARPAALDRILALLADPPAVPDTGAGYLDLLGPVEEPAPTLAQSVMRSSFLPRIYERVWRPVGFNLAKGWPAGPDTAAEQALLRRRLGLGARRHAGSGDRPDATVLDIACGPGNVTRALARGVGPGGLLVGLDAAPRMLARAAAEPVAEDGPAIGYVRGDAVDLPFADATFDAVCCSGALYLFADPWAALDAMTRVLRPGGRLVILTSRRPRLPVTGLTVSTAGRAAGIRVFGDAEVTGALAERGFADVRRDRYPLAQIVAGRRV</sequence>
<keyword evidence="3" id="KW-1185">Reference proteome</keyword>
<dbReference type="RefSeq" id="WP_103562516.1">
    <property type="nucleotide sequence ID" value="NZ_MTBP01000001.1"/>
</dbReference>
<feature type="domain" description="Methyltransferase type 11" evidence="1">
    <location>
        <begin position="110"/>
        <end position="209"/>
    </location>
</feature>
<dbReference type="EMBL" id="MTBP01000001">
    <property type="protein sequence ID" value="POM27732.1"/>
    <property type="molecule type" value="Genomic_DNA"/>
</dbReference>
<dbReference type="GO" id="GO:0043770">
    <property type="term" value="F:demethylmenaquinone methyltransferase activity"/>
    <property type="evidence" value="ECO:0007669"/>
    <property type="project" value="UniProtKB-EC"/>
</dbReference>
<reference evidence="2 3" key="1">
    <citation type="journal article" date="2017" name="Chemistry">
        <title>Isolation, Biosynthesis and Chemical Modifications of Rubterolones A-F: Rare Tropolone Alkaloids from Actinomadura sp. 5-2.</title>
        <authorList>
            <person name="Guo H."/>
            <person name="Benndorf R."/>
            <person name="Leichnitz D."/>
            <person name="Klassen J.L."/>
            <person name="Vollmers J."/>
            <person name="Gorls H."/>
            <person name="Steinacker M."/>
            <person name="Weigel C."/>
            <person name="Dahse H.M."/>
            <person name="Kaster A.K."/>
            <person name="de Beer Z.W."/>
            <person name="Poulsen M."/>
            <person name="Beemelmanns C."/>
        </authorList>
    </citation>
    <scope>NUCLEOTIDE SEQUENCE [LARGE SCALE GENOMIC DNA]</scope>
    <source>
        <strain evidence="2 3">5-2</strain>
    </source>
</reference>
<evidence type="ECO:0000313" key="3">
    <source>
        <dbReference type="Proteomes" id="UP000242367"/>
    </source>
</evidence>
<dbReference type="CDD" id="cd02440">
    <property type="entry name" value="AdoMet_MTases"/>
    <property type="match status" value="1"/>
</dbReference>
<dbReference type="PANTHER" id="PTHR43591:SF24">
    <property type="entry name" value="2-METHOXY-6-POLYPRENYL-1,4-BENZOQUINOL METHYLASE, MITOCHONDRIAL"/>
    <property type="match status" value="1"/>
</dbReference>
<keyword evidence="2" id="KW-0489">Methyltransferase</keyword>
<dbReference type="GO" id="GO:0008757">
    <property type="term" value="F:S-adenosylmethionine-dependent methyltransferase activity"/>
    <property type="evidence" value="ECO:0007669"/>
    <property type="project" value="InterPro"/>
</dbReference>
<proteinExistence type="predicted"/>
<dbReference type="GO" id="GO:0032259">
    <property type="term" value="P:methylation"/>
    <property type="evidence" value="ECO:0007669"/>
    <property type="project" value="UniProtKB-KW"/>
</dbReference>
<dbReference type="InterPro" id="IPR029063">
    <property type="entry name" value="SAM-dependent_MTases_sf"/>
</dbReference>
<name>A0A2P4URQ9_9ACTN</name>
<dbReference type="Pfam" id="PF08241">
    <property type="entry name" value="Methyltransf_11"/>
    <property type="match status" value="1"/>
</dbReference>
<evidence type="ECO:0000313" key="2">
    <source>
        <dbReference type="EMBL" id="POM27732.1"/>
    </source>
</evidence>
<dbReference type="EC" id="2.1.1.163" evidence="2"/>
<gene>
    <name evidence="2" type="primary">ubiE_1</name>
    <name evidence="2" type="ORF">BTM25_21510</name>
</gene>
<accession>A0A2P4URQ9</accession>
<organism evidence="2 3">
    <name type="scientific">Actinomadura rubteroloni</name>
    <dbReference type="NCBI Taxonomy" id="1926885"/>
    <lineage>
        <taxon>Bacteria</taxon>
        <taxon>Bacillati</taxon>
        <taxon>Actinomycetota</taxon>
        <taxon>Actinomycetes</taxon>
        <taxon>Streptosporangiales</taxon>
        <taxon>Thermomonosporaceae</taxon>
        <taxon>Actinomadura</taxon>
    </lineage>
</organism>
<dbReference type="Gene3D" id="3.40.50.150">
    <property type="entry name" value="Vaccinia Virus protein VP39"/>
    <property type="match status" value="1"/>
</dbReference>
<comment type="caution">
    <text evidence="2">The sequence shown here is derived from an EMBL/GenBank/DDBJ whole genome shotgun (WGS) entry which is preliminary data.</text>
</comment>
<dbReference type="Proteomes" id="UP000242367">
    <property type="component" value="Unassembled WGS sequence"/>
</dbReference>